<keyword evidence="10" id="KW-1185">Reference proteome</keyword>
<evidence type="ECO:0000256" key="2">
    <source>
        <dbReference type="ARBA" id="ARBA00005417"/>
    </source>
</evidence>
<evidence type="ECO:0000256" key="3">
    <source>
        <dbReference type="ARBA" id="ARBA00022448"/>
    </source>
</evidence>
<organism evidence="9 10">
    <name type="scientific">Aquamicrobium terrae</name>
    <dbReference type="NCBI Taxonomy" id="1324945"/>
    <lineage>
        <taxon>Bacteria</taxon>
        <taxon>Pseudomonadati</taxon>
        <taxon>Pseudomonadota</taxon>
        <taxon>Alphaproteobacteria</taxon>
        <taxon>Hyphomicrobiales</taxon>
        <taxon>Phyllobacteriaceae</taxon>
        <taxon>Aquamicrobium</taxon>
    </lineage>
</organism>
<evidence type="ECO:0000256" key="1">
    <source>
        <dbReference type="ARBA" id="ARBA00004417"/>
    </source>
</evidence>
<dbReference type="PANTHER" id="PTHR43297:SF2">
    <property type="entry name" value="DIPEPTIDE TRANSPORT ATP-BINDING PROTEIN DPPD"/>
    <property type="match status" value="1"/>
</dbReference>
<dbReference type="Gene3D" id="3.40.50.300">
    <property type="entry name" value="P-loop containing nucleotide triphosphate hydrolases"/>
    <property type="match status" value="1"/>
</dbReference>
<evidence type="ECO:0000313" key="10">
    <source>
        <dbReference type="Proteomes" id="UP001549076"/>
    </source>
</evidence>
<feature type="domain" description="ABC transporter" evidence="8">
    <location>
        <begin position="14"/>
        <end position="266"/>
    </location>
</feature>
<dbReference type="Pfam" id="PF08352">
    <property type="entry name" value="oligo_HPY"/>
    <property type="match status" value="1"/>
</dbReference>
<dbReference type="GO" id="GO:0005524">
    <property type="term" value="F:ATP binding"/>
    <property type="evidence" value="ECO:0007669"/>
    <property type="project" value="UniProtKB-KW"/>
</dbReference>
<dbReference type="Proteomes" id="UP001549076">
    <property type="component" value="Unassembled WGS sequence"/>
</dbReference>
<dbReference type="PANTHER" id="PTHR43297">
    <property type="entry name" value="OLIGOPEPTIDE TRANSPORT ATP-BINDING PROTEIN APPD"/>
    <property type="match status" value="1"/>
</dbReference>
<dbReference type="CDD" id="cd03257">
    <property type="entry name" value="ABC_NikE_OppD_transporters"/>
    <property type="match status" value="1"/>
</dbReference>
<accession>A0ABV2N1J4</accession>
<evidence type="ECO:0000256" key="6">
    <source>
        <dbReference type="ARBA" id="ARBA00022840"/>
    </source>
</evidence>
<dbReference type="NCBIfam" id="TIGR01727">
    <property type="entry name" value="oligo_HPY"/>
    <property type="match status" value="1"/>
</dbReference>
<dbReference type="SMART" id="SM00382">
    <property type="entry name" value="AAA"/>
    <property type="match status" value="1"/>
</dbReference>
<name>A0ABV2N1J4_9HYPH</name>
<dbReference type="PROSITE" id="PS50893">
    <property type="entry name" value="ABC_TRANSPORTER_2"/>
    <property type="match status" value="1"/>
</dbReference>
<dbReference type="InterPro" id="IPR003593">
    <property type="entry name" value="AAA+_ATPase"/>
</dbReference>
<evidence type="ECO:0000313" key="9">
    <source>
        <dbReference type="EMBL" id="MET3792910.1"/>
    </source>
</evidence>
<protein>
    <submittedName>
        <fullName evidence="9">Oligopeptide/dipeptide ABC transporter ATP-binding protein</fullName>
    </submittedName>
</protein>
<evidence type="ECO:0000256" key="5">
    <source>
        <dbReference type="ARBA" id="ARBA00022741"/>
    </source>
</evidence>
<dbReference type="SUPFAM" id="SSF52540">
    <property type="entry name" value="P-loop containing nucleoside triphosphate hydrolases"/>
    <property type="match status" value="1"/>
</dbReference>
<keyword evidence="4" id="KW-1003">Cell membrane</keyword>
<keyword evidence="6 9" id="KW-0067">ATP-binding</keyword>
<dbReference type="InterPro" id="IPR003439">
    <property type="entry name" value="ABC_transporter-like_ATP-bd"/>
</dbReference>
<comment type="similarity">
    <text evidence="2">Belongs to the ABC transporter superfamily.</text>
</comment>
<dbReference type="RefSeq" id="WP_354196344.1">
    <property type="nucleotide sequence ID" value="NZ_JBEPML010000010.1"/>
</dbReference>
<evidence type="ECO:0000256" key="7">
    <source>
        <dbReference type="ARBA" id="ARBA00023136"/>
    </source>
</evidence>
<proteinExistence type="inferred from homology"/>
<dbReference type="InterPro" id="IPR013563">
    <property type="entry name" value="Oligopep_ABC_C"/>
</dbReference>
<keyword evidence="3" id="KW-0813">Transport</keyword>
<dbReference type="PROSITE" id="PS00211">
    <property type="entry name" value="ABC_TRANSPORTER_1"/>
    <property type="match status" value="1"/>
</dbReference>
<dbReference type="Pfam" id="PF00005">
    <property type="entry name" value="ABC_tran"/>
    <property type="match status" value="1"/>
</dbReference>
<comment type="caution">
    <text evidence="9">The sequence shown here is derived from an EMBL/GenBank/DDBJ whole genome shotgun (WGS) entry which is preliminary data.</text>
</comment>
<gene>
    <name evidence="9" type="ORF">ABID37_003133</name>
</gene>
<dbReference type="InterPro" id="IPR050388">
    <property type="entry name" value="ABC_Ni/Peptide_Import"/>
</dbReference>
<sequence length="337" mass="36464">MAGIKNAQAPRPLLDVHNLSVAVKLASKARAYAVDKVSFSVGVGETLALVGESGAGKSLTAMALMRLHKAQTMDVEADRIDLLGRDIARMNDREIRSIRGSTVAMIFQDPLSALNPVLTVERQLVESIVLHNDMSRSQARKRALELLDMVRIPAAGSRLSEYSHRLSGGMRQRVMIAMALAGNPKLILADEPTTALDVTISAQILDLLKELQRDLGVGMLFITHDLHAVRTVAHRVAVMYSGRIVETGDVSKVFNDPSHPYTEGLLAARPHGSFVGAAHRLREIPGTVPAPADRPAGCAFAPRCNRRTAECEVRPPPLEYVGPAGFACYHPLQEVPA</sequence>
<dbReference type="InterPro" id="IPR017871">
    <property type="entry name" value="ABC_transporter-like_CS"/>
</dbReference>
<reference evidence="9 10" key="1">
    <citation type="submission" date="2024-06" db="EMBL/GenBank/DDBJ databases">
        <title>Genomic Encyclopedia of Type Strains, Phase IV (KMG-IV): sequencing the most valuable type-strain genomes for metagenomic binning, comparative biology and taxonomic classification.</title>
        <authorList>
            <person name="Goeker M."/>
        </authorList>
    </citation>
    <scope>NUCLEOTIDE SEQUENCE [LARGE SCALE GENOMIC DNA]</scope>
    <source>
        <strain evidence="9 10">DSM 27865</strain>
    </source>
</reference>
<dbReference type="EMBL" id="JBEPML010000010">
    <property type="protein sequence ID" value="MET3792910.1"/>
    <property type="molecule type" value="Genomic_DNA"/>
</dbReference>
<keyword evidence="7" id="KW-0472">Membrane</keyword>
<keyword evidence="5" id="KW-0547">Nucleotide-binding</keyword>
<dbReference type="InterPro" id="IPR027417">
    <property type="entry name" value="P-loop_NTPase"/>
</dbReference>
<comment type="subcellular location">
    <subcellularLocation>
        <location evidence="1">Cell inner membrane</location>
        <topology evidence="1">Peripheral membrane protein</topology>
    </subcellularLocation>
</comment>
<evidence type="ECO:0000256" key="4">
    <source>
        <dbReference type="ARBA" id="ARBA00022475"/>
    </source>
</evidence>
<evidence type="ECO:0000259" key="8">
    <source>
        <dbReference type="PROSITE" id="PS50893"/>
    </source>
</evidence>